<gene>
    <name evidence="1" type="ORF">JOB18_020196</name>
</gene>
<keyword evidence="2" id="KW-1185">Reference proteome</keyword>
<evidence type="ECO:0000313" key="2">
    <source>
        <dbReference type="Proteomes" id="UP000693946"/>
    </source>
</evidence>
<dbReference type="EMBL" id="JAGKHQ010000017">
    <property type="protein sequence ID" value="KAG7489773.1"/>
    <property type="molecule type" value="Genomic_DNA"/>
</dbReference>
<dbReference type="Proteomes" id="UP000693946">
    <property type="component" value="Linkage Group LG5"/>
</dbReference>
<dbReference type="AlphaFoldDB" id="A0AAV6QD54"/>
<reference evidence="1 2" key="1">
    <citation type="journal article" date="2021" name="Sci. Rep.">
        <title>Chromosome anchoring in Senegalese sole (Solea senegalensis) reveals sex-associated markers and genome rearrangements in flatfish.</title>
        <authorList>
            <person name="Guerrero-Cozar I."/>
            <person name="Gomez-Garrido J."/>
            <person name="Berbel C."/>
            <person name="Martinez-Blanch J.F."/>
            <person name="Alioto T."/>
            <person name="Claros M.G."/>
            <person name="Gagnaire P.A."/>
            <person name="Manchado M."/>
        </authorList>
    </citation>
    <scope>NUCLEOTIDE SEQUENCE [LARGE SCALE GENOMIC DNA]</scope>
    <source>
        <strain evidence="1">Sse05_10M</strain>
    </source>
</reference>
<protein>
    <submittedName>
        <fullName evidence="1">Uncharacterized protein</fullName>
    </submittedName>
</protein>
<organism evidence="1 2">
    <name type="scientific">Solea senegalensis</name>
    <name type="common">Senegalese sole</name>
    <dbReference type="NCBI Taxonomy" id="28829"/>
    <lineage>
        <taxon>Eukaryota</taxon>
        <taxon>Metazoa</taxon>
        <taxon>Chordata</taxon>
        <taxon>Craniata</taxon>
        <taxon>Vertebrata</taxon>
        <taxon>Euteleostomi</taxon>
        <taxon>Actinopterygii</taxon>
        <taxon>Neopterygii</taxon>
        <taxon>Teleostei</taxon>
        <taxon>Neoteleostei</taxon>
        <taxon>Acanthomorphata</taxon>
        <taxon>Carangaria</taxon>
        <taxon>Pleuronectiformes</taxon>
        <taxon>Pleuronectoidei</taxon>
        <taxon>Soleidae</taxon>
        <taxon>Solea</taxon>
    </lineage>
</organism>
<accession>A0AAV6QD54</accession>
<comment type="caution">
    <text evidence="1">The sequence shown here is derived from an EMBL/GenBank/DDBJ whole genome shotgun (WGS) entry which is preliminary data.</text>
</comment>
<evidence type="ECO:0000313" key="1">
    <source>
        <dbReference type="EMBL" id="KAG7489773.1"/>
    </source>
</evidence>
<name>A0AAV6QD54_SOLSE</name>
<sequence>MKTLCSCHLLPTVVVDAENSEFKVFTAKHGDWLKRQKLRRLDAAAVKIHATDIHTPSDYLSSGVPQPSDTPITFPNVAAFSPTWPSVLQDQLIGCWFTAGTDFRIAVLVRFFNKHYKTLSISRKQDILLRNVEGITAAADFFGLARSCPMALKLSEDCHRA</sequence>
<proteinExistence type="predicted"/>